<dbReference type="AlphaFoldDB" id="A0AAW4NL91"/>
<proteinExistence type="predicted"/>
<organism evidence="1 2">
    <name type="scientific">Bifidobacterium longum</name>
    <dbReference type="NCBI Taxonomy" id="216816"/>
    <lineage>
        <taxon>Bacteria</taxon>
        <taxon>Bacillati</taxon>
        <taxon>Actinomycetota</taxon>
        <taxon>Actinomycetes</taxon>
        <taxon>Bifidobacteriales</taxon>
        <taxon>Bifidobacteriaceae</taxon>
        <taxon>Bifidobacterium</taxon>
    </lineage>
</organism>
<evidence type="ECO:0000313" key="2">
    <source>
        <dbReference type="Proteomes" id="UP001195937"/>
    </source>
</evidence>
<accession>A0AAW4NL91</accession>
<evidence type="ECO:0000313" key="1">
    <source>
        <dbReference type="EMBL" id="MBV3439071.1"/>
    </source>
</evidence>
<reference evidence="1" key="1">
    <citation type="submission" date="2021-06" db="EMBL/GenBank/DDBJ databases">
        <title>Collection of gut derived symbiotic bacterial strains cultured from healthy donors.</title>
        <authorList>
            <person name="Lin H."/>
            <person name="Littmann E."/>
            <person name="Pamer E.G."/>
        </authorList>
    </citation>
    <scope>NUCLEOTIDE SEQUENCE</scope>
    <source>
        <strain evidence="1">MSK.19.9</strain>
    </source>
</reference>
<protein>
    <submittedName>
        <fullName evidence="1">Uncharacterized protein</fullName>
    </submittedName>
</protein>
<dbReference type="RefSeq" id="WP_217301405.1">
    <property type="nucleotide sequence ID" value="NZ_JAHOFX010000014.1"/>
</dbReference>
<sequence>MFRPASSWTQGHWWSDHCPFLHGYDEELLYGRAWRWNRCVESFGRFRDLYAGRECPICHKAVIVTAGYDGDEDALRVHVDCDCTRSEGADVSHAVNLWLDRHQGKADRIERANRQAADITARIPGAKSDEYEIGEPADWTVRFKLCYPQGSKPDRERLLADPDLDLTKGEGGYHCTLTIKAYDDSDLRRLADRTPQGVAAARHGFHLFDDKVECVE</sequence>
<comment type="caution">
    <text evidence="1">The sequence shown here is derived from an EMBL/GenBank/DDBJ whole genome shotgun (WGS) entry which is preliminary data.</text>
</comment>
<dbReference type="EMBL" id="JAHOFX010000014">
    <property type="protein sequence ID" value="MBV3439071.1"/>
    <property type="molecule type" value="Genomic_DNA"/>
</dbReference>
<gene>
    <name evidence="1" type="ORF">KSW34_08770</name>
</gene>
<name>A0AAW4NL91_BIFLN</name>
<dbReference type="Proteomes" id="UP001195937">
    <property type="component" value="Unassembled WGS sequence"/>
</dbReference>